<reference evidence="1" key="2">
    <citation type="submission" date="2018-07" db="EMBL/GenBank/DDBJ databases">
        <authorList>
            <consortium name="NCBI Pathogen Detection Project"/>
        </authorList>
    </citation>
    <scope>NUCLEOTIDE SEQUENCE</scope>
    <source>
        <strain evidence="1">1363-65</strain>
    </source>
</reference>
<dbReference type="EMBL" id="DAATDB010000005">
    <property type="protein sequence ID" value="HAE8101221.1"/>
    <property type="molecule type" value="Genomic_DNA"/>
</dbReference>
<organism evidence="1">
    <name type="scientific">Salmonella enterica subsp. indica serovar 45:a:e,n,x</name>
    <dbReference type="NCBI Taxonomy" id="1307500"/>
    <lineage>
        <taxon>Bacteria</taxon>
        <taxon>Pseudomonadati</taxon>
        <taxon>Pseudomonadota</taxon>
        <taxon>Gammaproteobacteria</taxon>
        <taxon>Enterobacterales</taxon>
        <taxon>Enterobacteriaceae</taxon>
        <taxon>Salmonella</taxon>
    </lineage>
</organism>
<accession>A0A737BPE3</accession>
<reference evidence="1" key="1">
    <citation type="journal article" date="2018" name="Genome Biol.">
        <title>SKESA: strategic k-mer extension for scrupulous assemblies.</title>
        <authorList>
            <person name="Souvorov A."/>
            <person name="Agarwala R."/>
            <person name="Lipman D.J."/>
        </authorList>
    </citation>
    <scope>NUCLEOTIDE SEQUENCE</scope>
    <source>
        <strain evidence="1">1363-65</strain>
    </source>
</reference>
<sequence>MAKKISAQMGQEFQVAEEDLETIPVLSLAENKNAKNVLSTSEGKEAKKLLAALEKNPSSIANW</sequence>
<evidence type="ECO:0000313" key="1">
    <source>
        <dbReference type="EMBL" id="HAE8101221.1"/>
    </source>
</evidence>
<dbReference type="AlphaFoldDB" id="A0A737BPE3"/>
<gene>
    <name evidence="1" type="ORF">GNC09_001162</name>
</gene>
<name>A0A737BPE3_SALER</name>
<proteinExistence type="predicted"/>
<comment type="caution">
    <text evidence="1">The sequence shown here is derived from an EMBL/GenBank/DDBJ whole genome shotgun (WGS) entry which is preliminary data.</text>
</comment>
<protein>
    <submittedName>
        <fullName evidence="1">Uncharacterized protein</fullName>
    </submittedName>
</protein>